<dbReference type="AlphaFoldDB" id="A0A1T4YDC5"/>
<protein>
    <recommendedName>
        <fullName evidence="4">Putative HNH nuclease YajD</fullName>
    </recommendedName>
</protein>
<dbReference type="PANTHER" id="PTHR41286:SF1">
    <property type="entry name" value="HNH NUCLEASE YAJD-RELATED"/>
    <property type="match status" value="1"/>
</dbReference>
<dbReference type="GO" id="GO:0003676">
    <property type="term" value="F:nucleic acid binding"/>
    <property type="evidence" value="ECO:0007669"/>
    <property type="project" value="InterPro"/>
</dbReference>
<keyword evidence="2" id="KW-0378">Hydrolase</keyword>
<keyword evidence="6" id="KW-0255">Endonuclease</keyword>
<keyword evidence="1" id="KW-0540">Nuclease</keyword>
<dbReference type="Pfam" id="PF01844">
    <property type="entry name" value="HNH"/>
    <property type="match status" value="1"/>
</dbReference>
<comment type="similarity">
    <text evidence="3">Belongs to the HNH nuclease family.</text>
</comment>
<keyword evidence="7" id="KW-1185">Reference proteome</keyword>
<dbReference type="GO" id="GO:0016787">
    <property type="term" value="F:hydrolase activity"/>
    <property type="evidence" value="ECO:0007669"/>
    <property type="project" value="UniProtKB-KW"/>
</dbReference>
<evidence type="ECO:0000313" key="6">
    <source>
        <dbReference type="EMBL" id="SKA99822.1"/>
    </source>
</evidence>
<dbReference type="OrthoDB" id="9811997at2"/>
<gene>
    <name evidence="6" type="ORF">SAMN05443428_13819</name>
</gene>
<sequence length="103" mass="12352">MTETELIKWINLLIKNNNIKAFYNSALWEHTRQEVLSEQHYECQICKDKGVYTPAVTVHHIKFLRQHPELALTKSNLMAVCEECHFNIHHKQIPKEQLNEERW</sequence>
<dbReference type="Proteomes" id="UP000190105">
    <property type="component" value="Unassembled WGS sequence"/>
</dbReference>
<evidence type="ECO:0000256" key="3">
    <source>
        <dbReference type="ARBA" id="ARBA00038412"/>
    </source>
</evidence>
<evidence type="ECO:0000256" key="2">
    <source>
        <dbReference type="ARBA" id="ARBA00022801"/>
    </source>
</evidence>
<dbReference type="EMBL" id="FUYH01000038">
    <property type="protein sequence ID" value="SKA99822.1"/>
    <property type="molecule type" value="Genomic_DNA"/>
</dbReference>
<name>A0A1T4YDC5_9CLOT</name>
<evidence type="ECO:0000256" key="4">
    <source>
        <dbReference type="ARBA" id="ARBA00040194"/>
    </source>
</evidence>
<accession>A0A1T4YDC5</accession>
<proteinExistence type="inferred from homology"/>
<evidence type="ECO:0000259" key="5">
    <source>
        <dbReference type="SMART" id="SM00507"/>
    </source>
</evidence>
<organism evidence="6 7">
    <name type="scientific">Caloramator quimbayensis</name>
    <dbReference type="NCBI Taxonomy" id="1147123"/>
    <lineage>
        <taxon>Bacteria</taxon>
        <taxon>Bacillati</taxon>
        <taxon>Bacillota</taxon>
        <taxon>Clostridia</taxon>
        <taxon>Eubacteriales</taxon>
        <taxon>Clostridiaceae</taxon>
        <taxon>Caloramator</taxon>
    </lineage>
</organism>
<reference evidence="7" key="1">
    <citation type="submission" date="2017-02" db="EMBL/GenBank/DDBJ databases">
        <authorList>
            <person name="Varghese N."/>
            <person name="Submissions S."/>
        </authorList>
    </citation>
    <scope>NUCLEOTIDE SEQUENCE [LARGE SCALE GENOMIC DNA]</scope>
    <source>
        <strain evidence="7">USBA 833</strain>
    </source>
</reference>
<feature type="domain" description="HNH nuclease" evidence="5">
    <location>
        <begin position="30"/>
        <end position="86"/>
    </location>
</feature>
<dbReference type="InterPro" id="IPR002711">
    <property type="entry name" value="HNH"/>
</dbReference>
<dbReference type="GO" id="GO:0004519">
    <property type="term" value="F:endonuclease activity"/>
    <property type="evidence" value="ECO:0007669"/>
    <property type="project" value="UniProtKB-KW"/>
</dbReference>
<evidence type="ECO:0000313" key="7">
    <source>
        <dbReference type="Proteomes" id="UP000190105"/>
    </source>
</evidence>
<dbReference type="GO" id="GO:0005829">
    <property type="term" value="C:cytosol"/>
    <property type="evidence" value="ECO:0007669"/>
    <property type="project" value="TreeGrafter"/>
</dbReference>
<dbReference type="Gene3D" id="1.10.30.50">
    <property type="match status" value="1"/>
</dbReference>
<evidence type="ECO:0000256" key="1">
    <source>
        <dbReference type="ARBA" id="ARBA00022722"/>
    </source>
</evidence>
<dbReference type="InterPro" id="IPR003615">
    <property type="entry name" value="HNH_nuc"/>
</dbReference>
<dbReference type="RefSeq" id="WP_078697763.1">
    <property type="nucleotide sequence ID" value="NZ_FUYH01000038.1"/>
</dbReference>
<dbReference type="SMART" id="SM00507">
    <property type="entry name" value="HNHc"/>
    <property type="match status" value="1"/>
</dbReference>
<dbReference type="GO" id="GO:0008270">
    <property type="term" value="F:zinc ion binding"/>
    <property type="evidence" value="ECO:0007669"/>
    <property type="project" value="InterPro"/>
</dbReference>
<dbReference type="STRING" id="1147123.SAMN05443428_13819"/>
<dbReference type="CDD" id="cd00085">
    <property type="entry name" value="HNHc"/>
    <property type="match status" value="1"/>
</dbReference>
<dbReference type="PANTHER" id="PTHR41286">
    <property type="entry name" value="HNH NUCLEASE YAJD-RELATED"/>
    <property type="match status" value="1"/>
</dbReference>